<dbReference type="InterPro" id="IPR013718">
    <property type="entry name" value="COQ9_C"/>
</dbReference>
<dbReference type="PANTHER" id="PTHR21427">
    <property type="entry name" value="UBIQUINONE BIOSYNTHESIS PROTEIN COQ9, MITOCHONDRIAL"/>
    <property type="match status" value="1"/>
</dbReference>
<keyword evidence="4" id="KW-0809">Transit peptide</keyword>
<evidence type="ECO:0000256" key="5">
    <source>
        <dbReference type="ARBA" id="ARBA00023121"/>
    </source>
</evidence>
<dbReference type="PANTHER" id="PTHR21427:SF19">
    <property type="entry name" value="UBIQUINONE BIOSYNTHESIS PROTEIN COQ9, MITOCHONDRIAL"/>
    <property type="match status" value="1"/>
</dbReference>
<keyword evidence="10" id="KW-1185">Reference proteome</keyword>
<evidence type="ECO:0000256" key="3">
    <source>
        <dbReference type="ARBA" id="ARBA00022688"/>
    </source>
</evidence>
<comment type="similarity">
    <text evidence="2">Belongs to the COQ9 family.</text>
</comment>
<name>A0ABW3IT44_9RHOB</name>
<evidence type="ECO:0000256" key="2">
    <source>
        <dbReference type="ARBA" id="ARBA00010766"/>
    </source>
</evidence>
<dbReference type="RefSeq" id="WP_386074965.1">
    <property type="nucleotide sequence ID" value="NZ_JBHTJT010000021.1"/>
</dbReference>
<dbReference type="Proteomes" id="UP001597108">
    <property type="component" value="Unassembled WGS sequence"/>
</dbReference>
<keyword evidence="5" id="KW-0446">Lipid-binding</keyword>
<keyword evidence="3" id="KW-0831">Ubiquinone biosynthesis</keyword>
<evidence type="ECO:0000256" key="7">
    <source>
        <dbReference type="SAM" id="MobiDB-lite"/>
    </source>
</evidence>
<evidence type="ECO:0000256" key="1">
    <source>
        <dbReference type="ARBA" id="ARBA00004749"/>
    </source>
</evidence>
<evidence type="ECO:0000313" key="9">
    <source>
        <dbReference type="EMBL" id="MFD0980523.1"/>
    </source>
</evidence>
<feature type="domain" description="COQ9 C-terminal" evidence="8">
    <location>
        <begin position="124"/>
        <end position="193"/>
    </location>
</feature>
<dbReference type="Pfam" id="PF08511">
    <property type="entry name" value="COQ9"/>
    <property type="match status" value="1"/>
</dbReference>
<evidence type="ECO:0000313" key="10">
    <source>
        <dbReference type="Proteomes" id="UP001597108"/>
    </source>
</evidence>
<dbReference type="InterPro" id="IPR012762">
    <property type="entry name" value="Ubiq_biosynth_COQ9"/>
</dbReference>
<reference evidence="10" key="1">
    <citation type="journal article" date="2019" name="Int. J. Syst. Evol. Microbiol.">
        <title>The Global Catalogue of Microorganisms (GCM) 10K type strain sequencing project: providing services to taxonomists for standard genome sequencing and annotation.</title>
        <authorList>
            <consortium name="The Broad Institute Genomics Platform"/>
            <consortium name="The Broad Institute Genome Sequencing Center for Infectious Disease"/>
            <person name="Wu L."/>
            <person name="Ma J."/>
        </authorList>
    </citation>
    <scope>NUCLEOTIDE SEQUENCE [LARGE SCALE GENOMIC DNA]</scope>
    <source>
        <strain evidence="10">CCUG 60524</strain>
    </source>
</reference>
<protein>
    <submittedName>
        <fullName evidence="9">COQ9 family protein</fullName>
    </submittedName>
</protein>
<feature type="region of interest" description="Disordered" evidence="7">
    <location>
        <begin position="224"/>
        <end position="255"/>
    </location>
</feature>
<proteinExistence type="inferred from homology"/>
<dbReference type="Gene3D" id="1.10.357.10">
    <property type="entry name" value="Tetracycline Repressor, domain 2"/>
    <property type="match status" value="1"/>
</dbReference>
<accession>A0ABW3IT44</accession>
<comment type="caution">
    <text evidence="9">The sequence shown here is derived from an EMBL/GenBank/DDBJ whole genome shotgun (WGS) entry which is preliminary data.</text>
</comment>
<dbReference type="EMBL" id="JBHTJT010000021">
    <property type="protein sequence ID" value="MFD0980523.1"/>
    <property type="molecule type" value="Genomic_DNA"/>
</dbReference>
<comment type="function">
    <text evidence="6">Membrane-associated protein that warps the membrane surface to access and bind aromatic isoprenes with high specificity, including ubiquinone (CoQ) isoprene intermediates and presents them directly to COQ7, therefore facilitating the COQ7-mediated hydroxylase step. Participates in the biosynthesis of coenzyme Q, also named ubiquinone, an essential lipid-soluble electron transporter for aerobic cellular respiration.</text>
</comment>
<sequence length="255" mass="28369">MTQTLVRTTSEAHPEIKERLLDAALIHVAFDGWSDATFRAACRDAGVDLAVGRVICPRGGVDLALAYHERGDRIMLEQLALEDLPTMRLRDRIMLAIRLRIEAIDDKEAVRRGSTLLTLPQYAADGARAIWATADRIWSALGDSSDDINWYSKRASLSAVYSSTILYWLGDDSEGNEATWAFLERRVEDVLRVEKMRAQVSGNPVLKRLFAGPNWLLGKVRAPGAGKTEEHMPGHWSEPGESEEGVRGTAAFRPR</sequence>
<comment type="pathway">
    <text evidence="1">Cofactor biosynthesis; ubiquinone biosynthesis.</text>
</comment>
<organism evidence="9 10">
    <name type="scientific">Tropicimonas aquimaris</name>
    <dbReference type="NCBI Taxonomy" id="914152"/>
    <lineage>
        <taxon>Bacteria</taxon>
        <taxon>Pseudomonadati</taxon>
        <taxon>Pseudomonadota</taxon>
        <taxon>Alphaproteobacteria</taxon>
        <taxon>Rhodobacterales</taxon>
        <taxon>Roseobacteraceae</taxon>
        <taxon>Tropicimonas</taxon>
    </lineage>
</organism>
<dbReference type="NCBIfam" id="TIGR02396">
    <property type="entry name" value="diverge_rpsU"/>
    <property type="match status" value="1"/>
</dbReference>
<evidence type="ECO:0000259" key="8">
    <source>
        <dbReference type="Pfam" id="PF08511"/>
    </source>
</evidence>
<evidence type="ECO:0000256" key="6">
    <source>
        <dbReference type="ARBA" id="ARBA00058104"/>
    </source>
</evidence>
<gene>
    <name evidence="9" type="ORF">ACFQ2S_12760</name>
</gene>
<evidence type="ECO:0000256" key="4">
    <source>
        <dbReference type="ARBA" id="ARBA00022946"/>
    </source>
</evidence>